<feature type="region of interest" description="Disordered" evidence="1">
    <location>
        <begin position="13"/>
        <end position="47"/>
    </location>
</feature>
<dbReference type="AlphaFoldDB" id="F7SZH1"/>
<proteinExistence type="predicted"/>
<organism evidence="2 3">
    <name type="scientific">Achromobacter insuavis AXX-A</name>
    <dbReference type="NCBI Taxonomy" id="1003200"/>
    <lineage>
        <taxon>Bacteria</taxon>
        <taxon>Pseudomonadati</taxon>
        <taxon>Pseudomonadota</taxon>
        <taxon>Betaproteobacteria</taxon>
        <taxon>Burkholderiales</taxon>
        <taxon>Alcaligenaceae</taxon>
        <taxon>Achromobacter</taxon>
    </lineage>
</organism>
<accession>F7SZH1</accession>
<reference evidence="2 3" key="1">
    <citation type="submission" date="2011-06" db="EMBL/GenBank/DDBJ databases">
        <authorList>
            <person name="Bador J."/>
            <person name="Amoureux L."/>
            <person name="Neuwirth C."/>
        </authorList>
    </citation>
    <scope>NUCLEOTIDE SEQUENCE [LARGE SCALE GENOMIC DNA]</scope>
    <source>
        <strain evidence="2 3">AXX-A</strain>
    </source>
</reference>
<comment type="caution">
    <text evidence="2">The sequence shown here is derived from an EMBL/GenBank/DDBJ whole genome shotgun (WGS) entry which is preliminary data.</text>
</comment>
<dbReference type="HOGENOM" id="CLU_3163407_0_0_4"/>
<protein>
    <submittedName>
        <fullName evidence="2">Uncharacterized protein</fullName>
    </submittedName>
</protein>
<gene>
    <name evidence="2" type="ORF">AXXA_10375</name>
</gene>
<dbReference type="Proteomes" id="UP000004853">
    <property type="component" value="Unassembled WGS sequence"/>
</dbReference>
<evidence type="ECO:0000313" key="2">
    <source>
        <dbReference type="EMBL" id="EGP46477.1"/>
    </source>
</evidence>
<sequence>MPPPAIRTAAVNSNAPSIHGNGKCAHSASTAPANAIAKPPTTLHNMF</sequence>
<name>F7SZH1_9BURK</name>
<evidence type="ECO:0000313" key="3">
    <source>
        <dbReference type="Proteomes" id="UP000004853"/>
    </source>
</evidence>
<dbReference type="EMBL" id="AFRQ01000039">
    <property type="protein sequence ID" value="EGP46477.1"/>
    <property type="molecule type" value="Genomic_DNA"/>
</dbReference>
<evidence type="ECO:0000256" key="1">
    <source>
        <dbReference type="SAM" id="MobiDB-lite"/>
    </source>
</evidence>